<dbReference type="SUPFAM" id="SSF56112">
    <property type="entry name" value="Protein kinase-like (PK-like)"/>
    <property type="match status" value="1"/>
</dbReference>
<dbReference type="PANTHER" id="PTHR23150:SF19">
    <property type="entry name" value="FORMYLGLYCINE-GENERATING ENZYME"/>
    <property type="match status" value="1"/>
</dbReference>
<dbReference type="InterPro" id="IPR016187">
    <property type="entry name" value="CTDL_fold"/>
</dbReference>
<dbReference type="InterPro" id="IPR051043">
    <property type="entry name" value="Sulfatase_Mod_Factor_Kinase"/>
</dbReference>
<reference evidence="2 3" key="1">
    <citation type="submission" date="2020-04" db="EMBL/GenBank/DDBJ databases">
        <title>Genome-Wide Identification of 5-Methylcytosine Sites in Bacterial Genomes By High-Throughput Sequencing of MspJI Restriction Fragments.</title>
        <authorList>
            <person name="Wu V."/>
        </authorList>
    </citation>
    <scope>NUCLEOTIDE SEQUENCE [LARGE SCALE GENOMIC DNA]</scope>
    <source>
        <strain evidence="2 3">CCAP 1403/13f</strain>
    </source>
</reference>
<dbReference type="KEGG" id="dfs:HGD76_23890"/>
<dbReference type="GO" id="GO:0004672">
    <property type="term" value="F:protein kinase activity"/>
    <property type="evidence" value="ECO:0007669"/>
    <property type="project" value="InterPro"/>
</dbReference>
<organism evidence="2 3">
    <name type="scientific">Dolichospermum flos-aquae CCAP 1403/13F</name>
    <dbReference type="NCBI Taxonomy" id="315271"/>
    <lineage>
        <taxon>Bacteria</taxon>
        <taxon>Bacillati</taxon>
        <taxon>Cyanobacteriota</taxon>
        <taxon>Cyanophyceae</taxon>
        <taxon>Nostocales</taxon>
        <taxon>Aphanizomenonaceae</taxon>
        <taxon>Dolichospermum</taxon>
    </lineage>
</organism>
<dbReference type="Proteomes" id="UP000502433">
    <property type="component" value="Chromosome"/>
</dbReference>
<dbReference type="InterPro" id="IPR000719">
    <property type="entry name" value="Prot_kinase_dom"/>
</dbReference>
<dbReference type="PROSITE" id="PS00108">
    <property type="entry name" value="PROTEIN_KINASE_ST"/>
    <property type="match status" value="1"/>
</dbReference>
<gene>
    <name evidence="2" type="ORF">HGD76_23890</name>
</gene>
<reference evidence="2 3" key="2">
    <citation type="submission" date="2020-04" db="EMBL/GenBank/DDBJ databases">
        <authorList>
            <person name="Fomenkov A."/>
            <person name="Anton B.P."/>
            <person name="Roberts R.J."/>
        </authorList>
    </citation>
    <scope>NUCLEOTIDE SEQUENCE [LARGE SCALE GENOMIC DNA]</scope>
    <source>
        <strain evidence="2 3">CCAP 1403/13f</strain>
    </source>
</reference>
<dbReference type="AlphaFoldDB" id="A0A6H2C749"/>
<dbReference type="Gene3D" id="1.10.510.10">
    <property type="entry name" value="Transferase(Phosphotransferase) domain 1"/>
    <property type="match status" value="1"/>
</dbReference>
<protein>
    <submittedName>
        <fullName evidence="2">SUMF1/EgtB/PvdO family nonheme iron enzyme</fullName>
    </submittedName>
</protein>
<accession>A0A6H2C749</accession>
<dbReference type="InterPro" id="IPR042095">
    <property type="entry name" value="SUMF_sf"/>
</dbReference>
<evidence type="ECO:0000313" key="3">
    <source>
        <dbReference type="Proteomes" id="UP000502433"/>
    </source>
</evidence>
<evidence type="ECO:0000313" key="2">
    <source>
        <dbReference type="EMBL" id="QJB46769.1"/>
    </source>
</evidence>
<dbReference type="CDD" id="cd14014">
    <property type="entry name" value="STKc_PknB_like"/>
    <property type="match status" value="1"/>
</dbReference>
<dbReference type="Pfam" id="PF03781">
    <property type="entry name" value="FGE-sulfatase"/>
    <property type="match status" value="1"/>
</dbReference>
<dbReference type="Gene3D" id="3.30.200.20">
    <property type="entry name" value="Phosphorylase Kinase, domain 1"/>
    <property type="match status" value="1"/>
</dbReference>
<dbReference type="InterPro" id="IPR005532">
    <property type="entry name" value="SUMF_dom"/>
</dbReference>
<dbReference type="SMART" id="SM00220">
    <property type="entry name" value="S_TKc"/>
    <property type="match status" value="1"/>
</dbReference>
<dbReference type="Pfam" id="PF00069">
    <property type="entry name" value="Pkinase"/>
    <property type="match status" value="1"/>
</dbReference>
<dbReference type="RefSeq" id="WP_168697238.1">
    <property type="nucleotide sequence ID" value="NZ_CP051206.1"/>
</dbReference>
<dbReference type="NCBIfam" id="NF045510">
    <property type="entry name" value="4Cys_prefix_kin"/>
    <property type="match status" value="1"/>
</dbReference>
<dbReference type="InterPro" id="IPR011009">
    <property type="entry name" value="Kinase-like_dom_sf"/>
</dbReference>
<dbReference type="InterPro" id="IPR008271">
    <property type="entry name" value="Ser/Thr_kinase_AS"/>
</dbReference>
<dbReference type="Gene3D" id="3.90.1580.10">
    <property type="entry name" value="paralog of FGE (formylglycine-generating enzyme)"/>
    <property type="match status" value="1"/>
</dbReference>
<feature type="domain" description="Protein kinase" evidence="1">
    <location>
        <begin position="34"/>
        <end position="300"/>
    </location>
</feature>
<sequence>MSLCINSNCPKPQNPDNILFCQACGSEVLLQQRYRVQCQLGRGGFGVTYEINEVRTNQAKVLKVLINNNPKAVELFKQEADVLSQLHHSGIPHVESDAYFEYYPYNSQNPIHCLVMEKVVGEDLEKYMQKRGLRPINQTTAIEWLKDLIIILEQVHNKDFFHRDIKPPNIMLRSESAELVLIDFGTVRKVTSTVFKQQGGVTGIISAGYTPSEQINNNAVPQSDFFALGRTFVYLLTGKEPLDPIMYDSYNERLNWRNHAPQISSMLADLLDDMMQRLYKDRPQNSHEILQRIAAIEKALQSPKPQPPKPQPPIPANNLKTFSFEVVTTDARGNITNRRNASAKYFTEDLGNGVTLEMVEIPGGTFIMGSPENEAERYSNEGPQHQVTVPSFYMGKYELTQVQYQAIIGTNPSNFKGDNRPVERVSWNNAVEFCKKLSQKTGKNYRLPSEAEWEYACRAGTTTPFYFGESITPDLVNYNGNYTYASAPKGKYRQQTTDVGTFPPNSFGLYDMHGNVWEWCQDDYKDDYINAPTDGSALTSPSRSVKLLRGGSWHFTPEDCRSACRDPYDLGTYDYYIGFRVVCSGAART</sequence>
<dbReference type="EMBL" id="CP051206">
    <property type="protein sequence ID" value="QJB46769.1"/>
    <property type="molecule type" value="Genomic_DNA"/>
</dbReference>
<dbReference type="SUPFAM" id="SSF56436">
    <property type="entry name" value="C-type lectin-like"/>
    <property type="match status" value="1"/>
</dbReference>
<dbReference type="PANTHER" id="PTHR23150">
    <property type="entry name" value="SULFATASE MODIFYING FACTOR 1, 2"/>
    <property type="match status" value="1"/>
</dbReference>
<dbReference type="PROSITE" id="PS50011">
    <property type="entry name" value="PROTEIN_KINASE_DOM"/>
    <property type="match status" value="1"/>
</dbReference>
<name>A0A6H2C749_DOLFA</name>
<dbReference type="GO" id="GO:0120147">
    <property type="term" value="F:formylglycine-generating oxidase activity"/>
    <property type="evidence" value="ECO:0007669"/>
    <property type="project" value="TreeGrafter"/>
</dbReference>
<evidence type="ECO:0000259" key="1">
    <source>
        <dbReference type="PROSITE" id="PS50011"/>
    </source>
</evidence>
<proteinExistence type="predicted"/>
<dbReference type="GO" id="GO:0005524">
    <property type="term" value="F:ATP binding"/>
    <property type="evidence" value="ECO:0007669"/>
    <property type="project" value="InterPro"/>
</dbReference>